<evidence type="ECO:0000256" key="1">
    <source>
        <dbReference type="SAM" id="MobiDB-lite"/>
    </source>
</evidence>
<feature type="compositionally biased region" description="Basic and acidic residues" evidence="1">
    <location>
        <begin position="1"/>
        <end position="10"/>
    </location>
</feature>
<evidence type="ECO:0000313" key="3">
    <source>
        <dbReference type="Proteomes" id="UP000053424"/>
    </source>
</evidence>
<feature type="compositionally biased region" description="Polar residues" evidence="1">
    <location>
        <begin position="19"/>
        <end position="39"/>
    </location>
</feature>
<protein>
    <submittedName>
        <fullName evidence="2">Uncharacterized protein</fullName>
    </submittedName>
</protein>
<sequence length="145" mass="15557">MSPEITDHGGPRAPESPETDLQSNVDPVKQVTDTNNRSPTIGRKELGADLTSTEATLDLREICESNGFEGNSNPDNEPTLSQEIPKQAPTGDEDEDSPLNDVPPEGNAGDSEDDDFPVFEGGFPRGRIVSTVVGRPPPKPKPRPK</sequence>
<dbReference type="HOGENOM" id="CLU_1825519_0_0_1"/>
<dbReference type="Proteomes" id="UP000053424">
    <property type="component" value="Unassembled WGS sequence"/>
</dbReference>
<organism evidence="2 3">
    <name type="scientific">Hebeloma cylindrosporum</name>
    <dbReference type="NCBI Taxonomy" id="76867"/>
    <lineage>
        <taxon>Eukaryota</taxon>
        <taxon>Fungi</taxon>
        <taxon>Dikarya</taxon>
        <taxon>Basidiomycota</taxon>
        <taxon>Agaricomycotina</taxon>
        <taxon>Agaricomycetes</taxon>
        <taxon>Agaricomycetidae</taxon>
        <taxon>Agaricales</taxon>
        <taxon>Agaricineae</taxon>
        <taxon>Hymenogastraceae</taxon>
        <taxon>Hebeloma</taxon>
    </lineage>
</organism>
<name>A0A0C2YAI5_HEBCY</name>
<keyword evidence="3" id="KW-1185">Reference proteome</keyword>
<feature type="compositionally biased region" description="Polar residues" evidence="1">
    <location>
        <begin position="68"/>
        <end position="84"/>
    </location>
</feature>
<gene>
    <name evidence="2" type="ORF">M413DRAFT_440428</name>
</gene>
<dbReference type="EMBL" id="KN831770">
    <property type="protein sequence ID" value="KIM46853.1"/>
    <property type="molecule type" value="Genomic_DNA"/>
</dbReference>
<accession>A0A0C2YAI5</accession>
<proteinExistence type="predicted"/>
<feature type="region of interest" description="Disordered" evidence="1">
    <location>
        <begin position="1"/>
        <end position="145"/>
    </location>
</feature>
<reference evidence="3" key="2">
    <citation type="submission" date="2015-01" db="EMBL/GenBank/DDBJ databases">
        <title>Evolutionary Origins and Diversification of the Mycorrhizal Mutualists.</title>
        <authorList>
            <consortium name="DOE Joint Genome Institute"/>
            <consortium name="Mycorrhizal Genomics Consortium"/>
            <person name="Kohler A."/>
            <person name="Kuo A."/>
            <person name="Nagy L.G."/>
            <person name="Floudas D."/>
            <person name="Copeland A."/>
            <person name="Barry K.W."/>
            <person name="Cichocki N."/>
            <person name="Veneault-Fourrey C."/>
            <person name="LaButti K."/>
            <person name="Lindquist E.A."/>
            <person name="Lipzen A."/>
            <person name="Lundell T."/>
            <person name="Morin E."/>
            <person name="Murat C."/>
            <person name="Riley R."/>
            <person name="Ohm R."/>
            <person name="Sun H."/>
            <person name="Tunlid A."/>
            <person name="Henrissat B."/>
            <person name="Grigoriev I.V."/>
            <person name="Hibbett D.S."/>
            <person name="Martin F."/>
        </authorList>
    </citation>
    <scope>NUCLEOTIDE SEQUENCE [LARGE SCALE GENOMIC DNA]</scope>
    <source>
        <strain evidence="3">h7</strain>
    </source>
</reference>
<evidence type="ECO:0000313" key="2">
    <source>
        <dbReference type="EMBL" id="KIM46853.1"/>
    </source>
</evidence>
<dbReference type="AlphaFoldDB" id="A0A0C2YAI5"/>
<reference evidence="2 3" key="1">
    <citation type="submission" date="2014-04" db="EMBL/GenBank/DDBJ databases">
        <authorList>
            <consortium name="DOE Joint Genome Institute"/>
            <person name="Kuo A."/>
            <person name="Gay G."/>
            <person name="Dore J."/>
            <person name="Kohler A."/>
            <person name="Nagy L.G."/>
            <person name="Floudas D."/>
            <person name="Copeland A."/>
            <person name="Barry K.W."/>
            <person name="Cichocki N."/>
            <person name="Veneault-Fourrey C."/>
            <person name="LaButti K."/>
            <person name="Lindquist E.A."/>
            <person name="Lipzen A."/>
            <person name="Lundell T."/>
            <person name="Morin E."/>
            <person name="Murat C."/>
            <person name="Sun H."/>
            <person name="Tunlid A."/>
            <person name="Henrissat B."/>
            <person name="Grigoriev I.V."/>
            <person name="Hibbett D.S."/>
            <person name="Martin F."/>
            <person name="Nordberg H.P."/>
            <person name="Cantor M.N."/>
            <person name="Hua S.X."/>
        </authorList>
    </citation>
    <scope>NUCLEOTIDE SEQUENCE [LARGE SCALE GENOMIC DNA]</scope>
    <source>
        <strain evidence="3">h7</strain>
    </source>
</reference>